<name>A0AAN6YYH4_9PEZI</name>
<reference evidence="2" key="2">
    <citation type="submission" date="2023-05" db="EMBL/GenBank/DDBJ databases">
        <authorList>
            <consortium name="Lawrence Berkeley National Laboratory"/>
            <person name="Steindorff A."/>
            <person name="Hensen N."/>
            <person name="Bonometti L."/>
            <person name="Westerberg I."/>
            <person name="Brannstrom I.O."/>
            <person name="Guillou S."/>
            <person name="Cros-Aarteil S."/>
            <person name="Calhoun S."/>
            <person name="Haridas S."/>
            <person name="Kuo A."/>
            <person name="Mondo S."/>
            <person name="Pangilinan J."/>
            <person name="Riley R."/>
            <person name="Labutti K."/>
            <person name="Andreopoulos B."/>
            <person name="Lipzen A."/>
            <person name="Chen C."/>
            <person name="Yanf M."/>
            <person name="Daum C."/>
            <person name="Ng V."/>
            <person name="Clum A."/>
            <person name="Ohm R."/>
            <person name="Martin F."/>
            <person name="Silar P."/>
            <person name="Natvig D."/>
            <person name="Lalanne C."/>
            <person name="Gautier V."/>
            <person name="Ament-Velasquez S.L."/>
            <person name="Kruys A."/>
            <person name="Hutchinson M.I."/>
            <person name="Powell A.J."/>
            <person name="Barry K."/>
            <person name="Miller A.N."/>
            <person name="Grigoriev I.V."/>
            <person name="Debuchy R."/>
            <person name="Gladieux P."/>
            <person name="Thoren M.H."/>
            <person name="Johannesson H."/>
        </authorList>
    </citation>
    <scope>NUCLEOTIDE SEQUENCE</scope>
    <source>
        <strain evidence="2">CBS 731.68</strain>
    </source>
</reference>
<evidence type="ECO:0000256" key="1">
    <source>
        <dbReference type="SAM" id="MobiDB-lite"/>
    </source>
</evidence>
<dbReference type="RefSeq" id="XP_062642579.1">
    <property type="nucleotide sequence ID" value="XM_062794974.1"/>
</dbReference>
<feature type="compositionally biased region" description="Acidic residues" evidence="1">
    <location>
        <begin position="36"/>
        <end position="46"/>
    </location>
</feature>
<feature type="compositionally biased region" description="Basic and acidic residues" evidence="1">
    <location>
        <begin position="584"/>
        <end position="593"/>
    </location>
</feature>
<accession>A0AAN6YYH4</accession>
<dbReference type="EMBL" id="MU853259">
    <property type="protein sequence ID" value="KAK4118806.1"/>
    <property type="molecule type" value="Genomic_DNA"/>
</dbReference>
<feature type="compositionally biased region" description="Polar residues" evidence="1">
    <location>
        <begin position="352"/>
        <end position="362"/>
    </location>
</feature>
<feature type="region of interest" description="Disordered" evidence="1">
    <location>
        <begin position="313"/>
        <end position="373"/>
    </location>
</feature>
<feature type="compositionally biased region" description="Polar residues" evidence="1">
    <location>
        <begin position="25"/>
        <end position="35"/>
    </location>
</feature>
<dbReference type="AlphaFoldDB" id="A0AAN6YYH4"/>
<sequence>MVESSLHNGARLSQRPTVPLRGGQRRSSTSRNAVSEDSDSTDTNEEPDVRRSRHGDGDEPHGPSSETSGSRRCDMADPDRPYNMWRENDGTLVPMRGALLPDGYKHDTTIPGRPWICPVRSCRRLFKAPGHHRGSRLNDNLDGTFSVVGANSGTHPAVVVSRNPMDSEPIAEPTIPHYPGGRGTKTIRWVKAVGKNSPSDAPTTKTNVDAHATSVASDVRFEFAADGRPYREWWNEHGELMSMAGALIPEGYQLDPDSVPGRPWVCPIRSCRIACKFKKNLGYHFMTTHKSCSLNDNGDGTFSIVNSPHKLNAPRVVSRNPLDPKEPPPPAPRPPIQSSDARMADRPKITEPVSTGALSTGFNEAPDSSAAASTSSGQLWDHISSRAAWLPLDRESPEAKILLRYPKMRDLNIVSAPLLAAEANTRLVPSLILQAVGEENPNPCTECRRRDGPFDSCVGGPPELLRQLLPFLGSAARSCANCIARKNAGRCSVKRPYAGARAGLSEPVFKGQDDSVVPELLNDSGDERESAEAGLARRRSARVSLPNGDVDSDGGSEESADEASLDPGARPPRLVTFSVPNPTKSDRQLREPRAASLKGNGPVERDLHLEDWEMGDGRANTAGEPLAFSSTYLAANQTVQVSPNIKFQALSIPSGRVHQIPADATKTRVCTLATGKLAVHVGRDEFVIGSQGIFKINPGVACTVTNRGYGDVVLQITSVNGG</sequence>
<protein>
    <submittedName>
        <fullName evidence="2">Uncharacterized protein</fullName>
    </submittedName>
</protein>
<organism evidence="2 3">
    <name type="scientific">Parathielavia appendiculata</name>
    <dbReference type="NCBI Taxonomy" id="2587402"/>
    <lineage>
        <taxon>Eukaryota</taxon>
        <taxon>Fungi</taxon>
        <taxon>Dikarya</taxon>
        <taxon>Ascomycota</taxon>
        <taxon>Pezizomycotina</taxon>
        <taxon>Sordariomycetes</taxon>
        <taxon>Sordariomycetidae</taxon>
        <taxon>Sordariales</taxon>
        <taxon>Chaetomiaceae</taxon>
        <taxon>Parathielavia</taxon>
    </lineage>
</organism>
<reference evidence="2" key="1">
    <citation type="journal article" date="2023" name="Mol. Phylogenet. Evol.">
        <title>Genome-scale phylogeny and comparative genomics of the fungal order Sordariales.</title>
        <authorList>
            <person name="Hensen N."/>
            <person name="Bonometti L."/>
            <person name="Westerberg I."/>
            <person name="Brannstrom I.O."/>
            <person name="Guillou S."/>
            <person name="Cros-Aarteil S."/>
            <person name="Calhoun S."/>
            <person name="Haridas S."/>
            <person name="Kuo A."/>
            <person name="Mondo S."/>
            <person name="Pangilinan J."/>
            <person name="Riley R."/>
            <person name="LaButti K."/>
            <person name="Andreopoulos B."/>
            <person name="Lipzen A."/>
            <person name="Chen C."/>
            <person name="Yan M."/>
            <person name="Daum C."/>
            <person name="Ng V."/>
            <person name="Clum A."/>
            <person name="Steindorff A."/>
            <person name="Ohm R.A."/>
            <person name="Martin F."/>
            <person name="Silar P."/>
            <person name="Natvig D.O."/>
            <person name="Lalanne C."/>
            <person name="Gautier V."/>
            <person name="Ament-Velasquez S.L."/>
            <person name="Kruys A."/>
            <person name="Hutchinson M.I."/>
            <person name="Powell A.J."/>
            <person name="Barry K."/>
            <person name="Miller A.N."/>
            <person name="Grigoriev I.V."/>
            <person name="Debuchy R."/>
            <person name="Gladieux P."/>
            <person name="Hiltunen Thoren M."/>
            <person name="Johannesson H."/>
        </authorList>
    </citation>
    <scope>NUCLEOTIDE SEQUENCE</scope>
    <source>
        <strain evidence="2">CBS 731.68</strain>
    </source>
</reference>
<evidence type="ECO:0000313" key="2">
    <source>
        <dbReference type="EMBL" id="KAK4118806.1"/>
    </source>
</evidence>
<feature type="region of interest" description="Disordered" evidence="1">
    <location>
        <begin position="1"/>
        <end position="88"/>
    </location>
</feature>
<keyword evidence="3" id="KW-1185">Reference proteome</keyword>
<feature type="compositionally biased region" description="Basic and acidic residues" evidence="1">
    <location>
        <begin position="69"/>
        <end position="80"/>
    </location>
</feature>
<feature type="compositionally biased region" description="Basic and acidic residues" evidence="1">
    <location>
        <begin position="47"/>
        <end position="61"/>
    </location>
</feature>
<feature type="region of interest" description="Disordered" evidence="1">
    <location>
        <begin position="515"/>
        <end position="601"/>
    </location>
</feature>
<proteinExistence type="predicted"/>
<evidence type="ECO:0000313" key="3">
    <source>
        <dbReference type="Proteomes" id="UP001302602"/>
    </source>
</evidence>
<feature type="compositionally biased region" description="Acidic residues" evidence="1">
    <location>
        <begin position="550"/>
        <end position="564"/>
    </location>
</feature>
<dbReference type="Pfam" id="PF12511">
    <property type="entry name" value="DUF3716"/>
    <property type="match status" value="1"/>
</dbReference>
<dbReference type="Proteomes" id="UP001302602">
    <property type="component" value="Unassembled WGS sequence"/>
</dbReference>
<dbReference type="GeneID" id="87831743"/>
<gene>
    <name evidence="2" type="ORF">N657DRAFT_659378</name>
</gene>
<dbReference type="InterPro" id="IPR022190">
    <property type="entry name" value="DUF3716"/>
</dbReference>
<comment type="caution">
    <text evidence="2">The sequence shown here is derived from an EMBL/GenBank/DDBJ whole genome shotgun (WGS) entry which is preliminary data.</text>
</comment>